<gene>
    <name evidence="1" type="ORF">L6164_010242</name>
</gene>
<organism evidence="1 2">
    <name type="scientific">Bauhinia variegata</name>
    <name type="common">Purple orchid tree</name>
    <name type="synonym">Phanera variegata</name>
    <dbReference type="NCBI Taxonomy" id="167791"/>
    <lineage>
        <taxon>Eukaryota</taxon>
        <taxon>Viridiplantae</taxon>
        <taxon>Streptophyta</taxon>
        <taxon>Embryophyta</taxon>
        <taxon>Tracheophyta</taxon>
        <taxon>Spermatophyta</taxon>
        <taxon>Magnoliopsida</taxon>
        <taxon>eudicotyledons</taxon>
        <taxon>Gunneridae</taxon>
        <taxon>Pentapetalae</taxon>
        <taxon>rosids</taxon>
        <taxon>fabids</taxon>
        <taxon>Fabales</taxon>
        <taxon>Fabaceae</taxon>
        <taxon>Cercidoideae</taxon>
        <taxon>Cercideae</taxon>
        <taxon>Bauhiniinae</taxon>
        <taxon>Bauhinia</taxon>
    </lineage>
</organism>
<dbReference type="Proteomes" id="UP000828941">
    <property type="component" value="Chromosome 4"/>
</dbReference>
<evidence type="ECO:0000313" key="1">
    <source>
        <dbReference type="EMBL" id="KAI4349682.1"/>
    </source>
</evidence>
<proteinExistence type="predicted"/>
<dbReference type="EMBL" id="CM039429">
    <property type="protein sequence ID" value="KAI4349682.1"/>
    <property type="molecule type" value="Genomic_DNA"/>
</dbReference>
<reference evidence="1 2" key="1">
    <citation type="journal article" date="2022" name="DNA Res.">
        <title>Chromosomal-level genome assembly of the orchid tree Bauhinia variegata (Leguminosae; Cercidoideae) supports the allotetraploid origin hypothesis of Bauhinia.</title>
        <authorList>
            <person name="Zhong Y."/>
            <person name="Chen Y."/>
            <person name="Zheng D."/>
            <person name="Pang J."/>
            <person name="Liu Y."/>
            <person name="Luo S."/>
            <person name="Meng S."/>
            <person name="Qian L."/>
            <person name="Wei D."/>
            <person name="Dai S."/>
            <person name="Zhou R."/>
        </authorList>
    </citation>
    <scope>NUCLEOTIDE SEQUENCE [LARGE SCALE GENOMIC DNA]</scope>
    <source>
        <strain evidence="1">BV-YZ2020</strain>
    </source>
</reference>
<protein>
    <submittedName>
        <fullName evidence="1">Uncharacterized protein</fullName>
    </submittedName>
</protein>
<name>A0ACB9PNP4_BAUVA</name>
<accession>A0ACB9PNP4</accession>
<evidence type="ECO:0000313" key="2">
    <source>
        <dbReference type="Proteomes" id="UP000828941"/>
    </source>
</evidence>
<comment type="caution">
    <text evidence="1">The sequence shown here is derived from an EMBL/GenBank/DDBJ whole genome shotgun (WGS) entry which is preliminary data.</text>
</comment>
<keyword evidence="2" id="KW-1185">Reference proteome</keyword>
<sequence>MKSIAKILFISAVCLLFVPQQTGAEEVKGKSLIEKVCQGTNAKDLCTAILLSDPRSLQETENGLAMIALNVASKNATDIINHVKVLDGDDSLDPNVEQALNDCQDTFEDAQDQITDAIGSLVAGNTKDAQKWLQAGLAASDTCENSLRGNEHILLNKTETFRKLCSIALSIIQNLPSSK</sequence>